<feature type="transmembrane region" description="Helical" evidence="1">
    <location>
        <begin position="120"/>
        <end position="138"/>
    </location>
</feature>
<feature type="transmembrane region" description="Helical" evidence="1">
    <location>
        <begin position="35"/>
        <end position="54"/>
    </location>
</feature>
<name>A0ABX1T1P6_PELUQ</name>
<dbReference type="Pfam" id="PF00892">
    <property type="entry name" value="EamA"/>
    <property type="match status" value="2"/>
</dbReference>
<sequence>MKAIIFSLLGWMMLPVMDGFAKYLSADLPVLQITWARYFFTVAFTLPIMFFFYNKQLVWSDKPKLQILRGLILLCANICFFYAISIIPLAKALTLAFVAPLIVTAFSPILLKEKVGVRRWMAVIIGFIGSLVVIRPGFLEINLASLAALGTGIMYGFYLIITRKLSTSDNPLLTLLLTGLVGAVIVSFIVPFIWVKPTINQWSMMAGIGVFACIGHLFLILSLKYADASKLAPLGYTEIIPNVIIGYYFFGNFPDNWTFLGLLIIVISGIYISRREVMIKKT</sequence>
<keyword evidence="4" id="KW-1185">Reference proteome</keyword>
<comment type="caution">
    <text evidence="3">The sequence shown here is derived from an EMBL/GenBank/DDBJ whole genome shotgun (WGS) entry which is preliminary data.</text>
</comment>
<feature type="domain" description="EamA" evidence="2">
    <location>
        <begin position="2"/>
        <end position="134"/>
    </location>
</feature>
<keyword evidence="1" id="KW-0812">Transmembrane</keyword>
<dbReference type="EMBL" id="LANA01000002">
    <property type="protein sequence ID" value="NMN67991.1"/>
    <property type="molecule type" value="Genomic_DNA"/>
</dbReference>
<feature type="transmembrane region" description="Helical" evidence="1">
    <location>
        <begin position="93"/>
        <end position="111"/>
    </location>
</feature>
<feature type="transmembrane region" description="Helical" evidence="1">
    <location>
        <begin position="173"/>
        <end position="195"/>
    </location>
</feature>
<organism evidence="3 4">
    <name type="scientific">Pelagibacter ubique</name>
    <dbReference type="NCBI Taxonomy" id="198252"/>
    <lineage>
        <taxon>Bacteria</taxon>
        <taxon>Pseudomonadati</taxon>
        <taxon>Pseudomonadota</taxon>
        <taxon>Alphaproteobacteria</taxon>
        <taxon>Candidatus Pelagibacterales</taxon>
        <taxon>Candidatus Pelagibacteraceae</taxon>
        <taxon>Candidatus Pelagibacter</taxon>
    </lineage>
</organism>
<feature type="transmembrane region" description="Helical" evidence="1">
    <location>
        <begin position="256"/>
        <end position="273"/>
    </location>
</feature>
<feature type="domain" description="EamA" evidence="2">
    <location>
        <begin position="144"/>
        <end position="272"/>
    </location>
</feature>
<feature type="transmembrane region" description="Helical" evidence="1">
    <location>
        <begin position="233"/>
        <end position="250"/>
    </location>
</feature>
<dbReference type="PANTHER" id="PTHR22911">
    <property type="entry name" value="ACYL-MALONYL CONDENSING ENZYME-RELATED"/>
    <property type="match status" value="1"/>
</dbReference>
<dbReference type="InterPro" id="IPR037185">
    <property type="entry name" value="EmrE-like"/>
</dbReference>
<proteinExistence type="predicted"/>
<evidence type="ECO:0000256" key="1">
    <source>
        <dbReference type="SAM" id="Phobius"/>
    </source>
</evidence>
<keyword evidence="1" id="KW-0472">Membrane</keyword>
<evidence type="ECO:0000313" key="3">
    <source>
        <dbReference type="EMBL" id="NMN67991.1"/>
    </source>
</evidence>
<feature type="transmembrane region" description="Helical" evidence="1">
    <location>
        <begin position="66"/>
        <end position="87"/>
    </location>
</feature>
<dbReference type="SUPFAM" id="SSF103481">
    <property type="entry name" value="Multidrug resistance efflux transporter EmrE"/>
    <property type="match status" value="2"/>
</dbReference>
<evidence type="ECO:0000259" key="2">
    <source>
        <dbReference type="Pfam" id="PF00892"/>
    </source>
</evidence>
<gene>
    <name evidence="3" type="ORF">VP91_00011460</name>
</gene>
<accession>A0ABX1T1P6</accession>
<dbReference type="Proteomes" id="UP001166004">
    <property type="component" value="Unassembled WGS sequence"/>
</dbReference>
<feature type="transmembrane region" description="Helical" evidence="1">
    <location>
        <begin position="144"/>
        <end position="161"/>
    </location>
</feature>
<feature type="transmembrane region" description="Helical" evidence="1">
    <location>
        <begin position="201"/>
        <end position="221"/>
    </location>
</feature>
<protein>
    <submittedName>
        <fullName evidence="3">EamA domain-containing membrane protein RarD</fullName>
    </submittedName>
</protein>
<reference evidence="3 4" key="1">
    <citation type="submission" date="2019-07" db="EMBL/GenBank/DDBJ databases">
        <title>SAR11 Genome Evolution.</title>
        <authorList>
            <person name="Giovannoni S."/>
        </authorList>
    </citation>
    <scope>NUCLEOTIDE SEQUENCE [LARGE SCALE GENOMIC DNA]</scope>
    <source>
        <strain evidence="3 4">HTCC9565</strain>
    </source>
</reference>
<dbReference type="PANTHER" id="PTHR22911:SF103">
    <property type="entry name" value="BLR2811 PROTEIN"/>
    <property type="match status" value="1"/>
</dbReference>
<keyword evidence="1" id="KW-1133">Transmembrane helix</keyword>
<dbReference type="InterPro" id="IPR000620">
    <property type="entry name" value="EamA_dom"/>
</dbReference>
<evidence type="ECO:0000313" key="4">
    <source>
        <dbReference type="Proteomes" id="UP001166004"/>
    </source>
</evidence>
<dbReference type="RefSeq" id="WP_169036490.1">
    <property type="nucleotide sequence ID" value="NZ_LANA01000002.1"/>
</dbReference>